<organism evidence="1 2">
    <name type="scientific">Vanrija albida</name>
    <dbReference type="NCBI Taxonomy" id="181172"/>
    <lineage>
        <taxon>Eukaryota</taxon>
        <taxon>Fungi</taxon>
        <taxon>Dikarya</taxon>
        <taxon>Basidiomycota</taxon>
        <taxon>Agaricomycotina</taxon>
        <taxon>Tremellomycetes</taxon>
        <taxon>Trichosporonales</taxon>
        <taxon>Trichosporonaceae</taxon>
        <taxon>Vanrija</taxon>
    </lineage>
</organism>
<protein>
    <submittedName>
        <fullName evidence="1">Uncharacterized protein</fullName>
    </submittedName>
</protein>
<sequence length="67" mass="7398">MVAAMKRGRLARRPSAWARYRLWILGALAAALVVYLNAVWLARISARVGARGGWRALLPTASLHDEV</sequence>
<dbReference type="GeneID" id="95985719"/>
<name>A0ABR3Q825_9TREE</name>
<dbReference type="RefSeq" id="XP_069210601.1">
    <property type="nucleotide sequence ID" value="XM_069353183.1"/>
</dbReference>
<keyword evidence="2" id="KW-1185">Reference proteome</keyword>
<reference evidence="1 2" key="1">
    <citation type="submission" date="2023-08" db="EMBL/GenBank/DDBJ databases">
        <title>Annotated Genome Sequence of Vanrija albida AlHP1.</title>
        <authorList>
            <person name="Herzog R."/>
        </authorList>
    </citation>
    <scope>NUCLEOTIDE SEQUENCE [LARGE SCALE GENOMIC DNA]</scope>
    <source>
        <strain evidence="1 2">AlHP1</strain>
    </source>
</reference>
<evidence type="ECO:0000313" key="2">
    <source>
        <dbReference type="Proteomes" id="UP001565368"/>
    </source>
</evidence>
<dbReference type="Proteomes" id="UP001565368">
    <property type="component" value="Unassembled WGS sequence"/>
</dbReference>
<proteinExistence type="predicted"/>
<evidence type="ECO:0000313" key="1">
    <source>
        <dbReference type="EMBL" id="KAL1410657.1"/>
    </source>
</evidence>
<comment type="caution">
    <text evidence="1">The sequence shown here is derived from an EMBL/GenBank/DDBJ whole genome shotgun (WGS) entry which is preliminary data.</text>
</comment>
<accession>A0ABR3Q825</accession>
<dbReference type="EMBL" id="JBBXJM010000003">
    <property type="protein sequence ID" value="KAL1410657.1"/>
    <property type="molecule type" value="Genomic_DNA"/>
</dbReference>
<gene>
    <name evidence="1" type="ORF">Q8F55_004676</name>
</gene>